<dbReference type="InterPro" id="IPR013977">
    <property type="entry name" value="GcvT_C"/>
</dbReference>
<accession>A0A3B1CFR1</accession>
<dbReference type="Pfam" id="PF01571">
    <property type="entry name" value="GCV_T"/>
    <property type="match status" value="1"/>
</dbReference>
<feature type="domain" description="GCVT N-terminal" evidence="1">
    <location>
        <begin position="30"/>
        <end position="258"/>
    </location>
</feature>
<evidence type="ECO:0000313" key="3">
    <source>
        <dbReference type="EMBL" id="VAX29049.1"/>
    </source>
</evidence>
<dbReference type="SUPFAM" id="SSF103025">
    <property type="entry name" value="Folate-binding domain"/>
    <property type="match status" value="1"/>
</dbReference>
<proteinExistence type="predicted"/>
<dbReference type="InterPro" id="IPR027266">
    <property type="entry name" value="TrmE/GcvT-like"/>
</dbReference>
<organism evidence="3">
    <name type="scientific">hydrothermal vent metagenome</name>
    <dbReference type="NCBI Taxonomy" id="652676"/>
    <lineage>
        <taxon>unclassified sequences</taxon>
        <taxon>metagenomes</taxon>
        <taxon>ecological metagenomes</taxon>
    </lineage>
</organism>
<dbReference type="SUPFAM" id="SSF101790">
    <property type="entry name" value="Aminomethyltransferase beta-barrel domain"/>
    <property type="match status" value="1"/>
</dbReference>
<dbReference type="InterPro" id="IPR029043">
    <property type="entry name" value="GcvT/YgfZ_C"/>
</dbReference>
<dbReference type="InterPro" id="IPR006222">
    <property type="entry name" value="GCVT_N"/>
</dbReference>
<dbReference type="AlphaFoldDB" id="A0A3B1CFR1"/>
<evidence type="ECO:0000259" key="2">
    <source>
        <dbReference type="Pfam" id="PF08669"/>
    </source>
</evidence>
<feature type="domain" description="Aminomethyltransferase C-terminal" evidence="2">
    <location>
        <begin position="303"/>
        <end position="354"/>
    </location>
</feature>
<dbReference type="PANTHER" id="PTHR43757">
    <property type="entry name" value="AMINOMETHYLTRANSFERASE"/>
    <property type="match status" value="1"/>
</dbReference>
<dbReference type="PIRSF" id="PIRSF006487">
    <property type="entry name" value="GcvT"/>
    <property type="match status" value="1"/>
</dbReference>
<gene>
    <name evidence="3" type="ORF">MNBD_IGNAVI01-3044</name>
</gene>
<reference evidence="3" key="1">
    <citation type="submission" date="2018-06" db="EMBL/GenBank/DDBJ databases">
        <authorList>
            <person name="Zhirakovskaya E."/>
        </authorList>
    </citation>
    <scope>NUCLEOTIDE SEQUENCE</scope>
</reference>
<sequence length="358" mass="41092">MENNNTMIPTLKDAYSEMHFNTDGLVDFYTSVADEYDSLVHGIGIRNVSYYKKIFIHGKESLNLLHRLTTNHVIDLSELEWEKTIFTNTEGNIIERTLLLRFEDYFLLLGLSIQRNKLLKWIQRFIVSDDISATDVSNDYNMYEIIGPESQAYISLLLGDRELQDNKIIRAQVENYFIHCIKFSDVNNVNKFIVVVESKFTDSLTNYFISNTSVFNLNFVGEKAYEIFRIERGIPVVPNELNDQFNPCEANLEAELDTEKDGYIGCEQIKQTTMNQGTRSKLSGILFHDKLNDDILNLTIHNENGEQVGVITSIISSHTLENSIGMGYIDSDIAQKEFLGVNGTQKYKITLTDFPIKR</sequence>
<dbReference type="Gene3D" id="3.30.1360.120">
    <property type="entry name" value="Probable tRNA modification gtpase trme, domain 1"/>
    <property type="match status" value="1"/>
</dbReference>
<evidence type="ECO:0008006" key="4">
    <source>
        <dbReference type="Google" id="ProtNLM"/>
    </source>
</evidence>
<evidence type="ECO:0000259" key="1">
    <source>
        <dbReference type="Pfam" id="PF01571"/>
    </source>
</evidence>
<dbReference type="PANTHER" id="PTHR43757:SF2">
    <property type="entry name" value="AMINOMETHYLTRANSFERASE, MITOCHONDRIAL"/>
    <property type="match status" value="1"/>
</dbReference>
<name>A0A3B1CFR1_9ZZZZ</name>
<dbReference type="EMBL" id="UOGD01000435">
    <property type="protein sequence ID" value="VAX29049.1"/>
    <property type="molecule type" value="Genomic_DNA"/>
</dbReference>
<protein>
    <recommendedName>
        <fullName evidence="4">Aminomethyltransferase folate-binding domain-containing protein</fullName>
    </recommendedName>
</protein>
<dbReference type="Pfam" id="PF08669">
    <property type="entry name" value="GCV_T_C"/>
    <property type="match status" value="1"/>
</dbReference>
<dbReference type="InterPro" id="IPR028896">
    <property type="entry name" value="GcvT/YgfZ/DmdA"/>
</dbReference>